<keyword evidence="1 5" id="KW-0540">Nuclease</keyword>
<dbReference type="OMA" id="FHVSIGW"/>
<keyword evidence="3" id="KW-0456">Lyase</keyword>
<feature type="active site" description="Proton donor/acceptor" evidence="5">
    <location>
        <position position="130"/>
    </location>
</feature>
<keyword evidence="4 5" id="KW-0539">Nucleus</keyword>
<dbReference type="EMBL" id="KB446539">
    <property type="protein sequence ID" value="EME44122.1"/>
    <property type="molecule type" value="Genomic_DNA"/>
</dbReference>
<accession>N1PKW7</accession>
<dbReference type="InterPro" id="IPR027521">
    <property type="entry name" value="Usb1"/>
</dbReference>
<evidence type="ECO:0000256" key="4">
    <source>
        <dbReference type="ARBA" id="ARBA00023242"/>
    </source>
</evidence>
<evidence type="ECO:0000256" key="5">
    <source>
        <dbReference type="HAMAP-Rule" id="MF_03040"/>
    </source>
</evidence>
<dbReference type="Proteomes" id="UP000016933">
    <property type="component" value="Unassembled WGS sequence"/>
</dbReference>
<name>N1PKW7_DOTSN</name>
<evidence type="ECO:0000256" key="2">
    <source>
        <dbReference type="ARBA" id="ARBA00022801"/>
    </source>
</evidence>
<feature type="region of interest" description="Disordered" evidence="6">
    <location>
        <begin position="1"/>
        <end position="41"/>
    </location>
</feature>
<sequence length="304" mass="33537">MGLVDYSDSDEDAHQSPASPRPPAKKRKTLGDEKDAAALPPLPASFRDLYSSTVRTSTQDDPSLHAGRKRVVPHIAGNWPTHVYLEWFPEAEAYNVLCLALRDVQHSLEHGVDNVHSLLQNHLGVQLPLHVSLSRSLALKTEQKDSFLTDLEQAVASTAVRTFSVSPTQLIWHPNEDRTRWFLVLKLQRPAGDELQKMLGGCNELAARFDQPLLYQTTDPGSAEGKFKATSIPVKAFHISVAWSLQPPIAQQPPDHGGLQQAISSSILEQMGKLKITFEGVKIRIGQDVTSVQLQKARITAPTT</sequence>
<evidence type="ECO:0000313" key="7">
    <source>
        <dbReference type="EMBL" id="EME44122.1"/>
    </source>
</evidence>
<dbReference type="GO" id="GO:0034477">
    <property type="term" value="P:U6 snRNA 3'-end processing"/>
    <property type="evidence" value="ECO:0007669"/>
    <property type="project" value="UniProtKB-UniRule"/>
</dbReference>
<reference evidence="8" key="1">
    <citation type="journal article" date="2012" name="PLoS Genet.">
        <title>The genomes of the fungal plant pathogens Cladosporium fulvum and Dothistroma septosporum reveal adaptation to different hosts and lifestyles but also signatures of common ancestry.</title>
        <authorList>
            <person name="de Wit P.J.G.M."/>
            <person name="van der Burgt A."/>
            <person name="Oekmen B."/>
            <person name="Stergiopoulos I."/>
            <person name="Abd-Elsalam K.A."/>
            <person name="Aerts A.L."/>
            <person name="Bahkali A.H."/>
            <person name="Beenen H.G."/>
            <person name="Chettri P."/>
            <person name="Cox M.P."/>
            <person name="Datema E."/>
            <person name="de Vries R.P."/>
            <person name="Dhillon B."/>
            <person name="Ganley A.R."/>
            <person name="Griffiths S.A."/>
            <person name="Guo Y."/>
            <person name="Hamelin R.C."/>
            <person name="Henrissat B."/>
            <person name="Kabir M.S."/>
            <person name="Jashni M.K."/>
            <person name="Kema G."/>
            <person name="Klaubauf S."/>
            <person name="Lapidus A."/>
            <person name="Levasseur A."/>
            <person name="Lindquist E."/>
            <person name="Mehrabi R."/>
            <person name="Ohm R.A."/>
            <person name="Owen T.J."/>
            <person name="Salamov A."/>
            <person name="Schwelm A."/>
            <person name="Schijlen E."/>
            <person name="Sun H."/>
            <person name="van den Burg H.A."/>
            <person name="van Ham R.C.H.J."/>
            <person name="Zhang S."/>
            <person name="Goodwin S.B."/>
            <person name="Grigoriev I.V."/>
            <person name="Collemare J."/>
            <person name="Bradshaw R.E."/>
        </authorList>
    </citation>
    <scope>NUCLEOTIDE SEQUENCE [LARGE SCALE GENOMIC DNA]</scope>
    <source>
        <strain evidence="8">NZE10 / CBS 128990</strain>
    </source>
</reference>
<comment type="function">
    <text evidence="5">Phosphodiesterase responsible for the U6 snRNA 3' end processing. Acts as an exoribonuclease (RNase) responsible for trimming the poly(U) tract of the last nucleotides in the pre-U6 snRNA molecule, leading to the formation of mature U6 snRNA.</text>
</comment>
<dbReference type="Pfam" id="PF09749">
    <property type="entry name" value="HVSL"/>
    <property type="match status" value="1"/>
</dbReference>
<keyword evidence="8" id="KW-1185">Reference proteome</keyword>
<keyword evidence="2 5" id="KW-0378">Hydrolase</keyword>
<dbReference type="HAMAP" id="MF_03040">
    <property type="entry name" value="USB1"/>
    <property type="match status" value="1"/>
</dbReference>
<evidence type="ECO:0000256" key="6">
    <source>
        <dbReference type="SAM" id="MobiDB-lite"/>
    </source>
</evidence>
<dbReference type="AlphaFoldDB" id="N1PKW7"/>
<organism evidence="7 8">
    <name type="scientific">Dothistroma septosporum (strain NZE10 / CBS 128990)</name>
    <name type="common">Red band needle blight fungus</name>
    <name type="synonym">Mycosphaerella pini</name>
    <dbReference type="NCBI Taxonomy" id="675120"/>
    <lineage>
        <taxon>Eukaryota</taxon>
        <taxon>Fungi</taxon>
        <taxon>Dikarya</taxon>
        <taxon>Ascomycota</taxon>
        <taxon>Pezizomycotina</taxon>
        <taxon>Dothideomycetes</taxon>
        <taxon>Dothideomycetidae</taxon>
        <taxon>Mycosphaerellales</taxon>
        <taxon>Mycosphaerellaceae</taxon>
        <taxon>Dothistroma</taxon>
    </lineage>
</organism>
<comment type="similarity">
    <text evidence="5">Belongs to the 2H phosphoesterase superfamily. USB1 family.</text>
</comment>
<feature type="active site" description="Proton donor/acceptor" evidence="5">
    <location>
        <position position="238"/>
    </location>
</feature>
<dbReference type="PANTHER" id="PTHR13522">
    <property type="entry name" value="U6 SNRNA PHOSPHODIESTERASE 1"/>
    <property type="match status" value="1"/>
</dbReference>
<evidence type="ECO:0000256" key="1">
    <source>
        <dbReference type="ARBA" id="ARBA00022722"/>
    </source>
</evidence>
<dbReference type="GO" id="GO:0016829">
    <property type="term" value="F:lyase activity"/>
    <property type="evidence" value="ECO:0007669"/>
    <property type="project" value="UniProtKB-KW"/>
</dbReference>
<dbReference type="PANTHER" id="PTHR13522:SF3">
    <property type="entry name" value="U6 SNRNA PHOSPHODIESTERASE 1"/>
    <property type="match status" value="1"/>
</dbReference>
<dbReference type="OrthoDB" id="49151at2759"/>
<dbReference type="GO" id="GO:0005634">
    <property type="term" value="C:nucleus"/>
    <property type="evidence" value="ECO:0007669"/>
    <property type="project" value="UniProtKB-SubCell"/>
</dbReference>
<evidence type="ECO:0000256" key="3">
    <source>
        <dbReference type="ARBA" id="ARBA00023239"/>
    </source>
</evidence>
<gene>
    <name evidence="5" type="primary">USB1</name>
    <name evidence="7" type="ORF">DOTSEDRAFT_172151</name>
</gene>
<dbReference type="GO" id="GO:1990838">
    <property type="term" value="F:poly(U)-specific exoribonuclease activity, producing 3' uridine cyclic phosphate ends"/>
    <property type="evidence" value="ECO:0007669"/>
    <property type="project" value="UniProtKB-UniRule"/>
</dbReference>
<dbReference type="HOGENOM" id="CLU_050234_1_0_1"/>
<dbReference type="EC" id="3.1.4.-" evidence="5"/>
<reference evidence="7 8" key="2">
    <citation type="journal article" date="2012" name="PLoS Pathog.">
        <title>Diverse lifestyles and strategies of plant pathogenesis encoded in the genomes of eighteen Dothideomycetes fungi.</title>
        <authorList>
            <person name="Ohm R.A."/>
            <person name="Feau N."/>
            <person name="Henrissat B."/>
            <person name="Schoch C.L."/>
            <person name="Horwitz B.A."/>
            <person name="Barry K.W."/>
            <person name="Condon B.J."/>
            <person name="Copeland A.C."/>
            <person name="Dhillon B."/>
            <person name="Glaser F."/>
            <person name="Hesse C.N."/>
            <person name="Kosti I."/>
            <person name="LaButti K."/>
            <person name="Lindquist E.A."/>
            <person name="Lucas S."/>
            <person name="Salamov A.A."/>
            <person name="Bradshaw R.E."/>
            <person name="Ciuffetti L."/>
            <person name="Hamelin R.C."/>
            <person name="Kema G.H.J."/>
            <person name="Lawrence C."/>
            <person name="Scott J.A."/>
            <person name="Spatafora J.W."/>
            <person name="Turgeon B.G."/>
            <person name="de Wit P.J.G.M."/>
            <person name="Zhong S."/>
            <person name="Goodwin S.B."/>
            <person name="Grigoriev I.V."/>
        </authorList>
    </citation>
    <scope>NUCLEOTIDE SEQUENCE [LARGE SCALE GENOMIC DNA]</scope>
    <source>
        <strain evidence="8">NZE10 / CBS 128990</strain>
    </source>
</reference>
<dbReference type="eggNOG" id="KOG3102">
    <property type="taxonomic scope" value="Eukaryota"/>
</dbReference>
<evidence type="ECO:0000313" key="8">
    <source>
        <dbReference type="Proteomes" id="UP000016933"/>
    </source>
</evidence>
<proteinExistence type="inferred from homology"/>
<comment type="subcellular location">
    <subcellularLocation>
        <location evidence="5">Nucleus</location>
    </subcellularLocation>
</comment>
<dbReference type="Gene3D" id="3.90.1140.10">
    <property type="entry name" value="Cyclic phosphodiesterase"/>
    <property type="match status" value="1"/>
</dbReference>
<protein>
    <recommendedName>
        <fullName evidence="5">U6 snRNA phosphodiesterase</fullName>
        <ecNumber evidence="5">3.1.4.-</ecNumber>
    </recommendedName>
</protein>
<dbReference type="STRING" id="675120.N1PKW7"/>